<dbReference type="PANTHER" id="PTHR34596">
    <property type="entry name" value="CHITOPORIN"/>
    <property type="match status" value="1"/>
</dbReference>
<accession>A0A3M5DTZ2</accession>
<proteinExistence type="inferred from homology"/>
<evidence type="ECO:0000256" key="2">
    <source>
        <dbReference type="ARBA" id="ARBA00022448"/>
    </source>
</evidence>
<evidence type="ECO:0008006" key="6">
    <source>
        <dbReference type="Google" id="ProtNLM"/>
    </source>
</evidence>
<dbReference type="GO" id="GO:0015288">
    <property type="term" value="F:porin activity"/>
    <property type="evidence" value="ECO:0007669"/>
    <property type="project" value="TreeGrafter"/>
</dbReference>
<dbReference type="InterPro" id="IPR005318">
    <property type="entry name" value="OM_porin_bac"/>
</dbReference>
<evidence type="ECO:0000313" key="5">
    <source>
        <dbReference type="Proteomes" id="UP000270834"/>
    </source>
</evidence>
<dbReference type="InterPro" id="IPR023614">
    <property type="entry name" value="Porin_dom_sf"/>
</dbReference>
<gene>
    <name evidence="4" type="ORF">ALP65_03728</name>
</gene>
<evidence type="ECO:0000256" key="3">
    <source>
        <dbReference type="ARBA" id="ARBA00022729"/>
    </source>
</evidence>
<dbReference type="AlphaFoldDB" id="A0A3M5DTZ2"/>
<keyword evidence="2" id="KW-0813">Transport</keyword>
<comment type="caution">
    <text evidence="4">The sequence shown here is derived from an EMBL/GenBank/DDBJ whole genome shotgun (WGS) entry which is preliminary data.</text>
</comment>
<dbReference type="Gene3D" id="2.40.160.10">
    <property type="entry name" value="Porin"/>
    <property type="match status" value="1"/>
</dbReference>
<dbReference type="EMBL" id="RBSQ01000721">
    <property type="protein sequence ID" value="RMS53505.1"/>
    <property type="molecule type" value="Genomic_DNA"/>
</dbReference>
<organism evidence="4 5">
    <name type="scientific">Pseudomonas aeruginosa</name>
    <dbReference type="NCBI Taxonomy" id="287"/>
    <lineage>
        <taxon>Bacteria</taxon>
        <taxon>Pseudomonadati</taxon>
        <taxon>Pseudomonadota</taxon>
        <taxon>Gammaproteobacteria</taxon>
        <taxon>Pseudomonadales</taxon>
        <taxon>Pseudomonadaceae</taxon>
        <taxon>Pseudomonas</taxon>
    </lineage>
</organism>
<evidence type="ECO:0000313" key="4">
    <source>
        <dbReference type="EMBL" id="RMS53505.1"/>
    </source>
</evidence>
<comment type="similarity">
    <text evidence="1">Belongs to the outer membrane porin (Opr) (TC 1.B.25) family.</text>
</comment>
<dbReference type="Pfam" id="PF03573">
    <property type="entry name" value="OprD"/>
    <property type="match status" value="1"/>
</dbReference>
<dbReference type="PANTHER" id="PTHR34596:SF2">
    <property type="entry name" value="CHITOPORIN"/>
    <property type="match status" value="1"/>
</dbReference>
<evidence type="ECO:0000256" key="1">
    <source>
        <dbReference type="ARBA" id="ARBA00009075"/>
    </source>
</evidence>
<keyword evidence="3" id="KW-0732">Signal</keyword>
<reference evidence="4 5" key="1">
    <citation type="submission" date="2018-08" db="EMBL/GenBank/DDBJ databases">
        <title>Recombination of ecologically and evolutionarily significant loci maintains genetic cohesion in the Pseudomonas syringae species complex.</title>
        <authorList>
            <person name="Dillon M."/>
            <person name="Thakur S."/>
            <person name="Almeida R.N.D."/>
            <person name="Weir B.S."/>
            <person name="Guttman D.S."/>
        </authorList>
    </citation>
    <scope>NUCLEOTIDE SEQUENCE [LARGE SCALE GENOMIC DNA]</scope>
    <source>
        <strain evidence="4 5">ICMP 7846</strain>
    </source>
</reference>
<dbReference type="Proteomes" id="UP000270834">
    <property type="component" value="Unassembled WGS sequence"/>
</dbReference>
<feature type="non-terminal residue" evidence="4">
    <location>
        <position position="1"/>
    </location>
</feature>
<sequence length="45" mass="5342">YVVQSGRFKDLSLRLRNATYRTDFERSARDVDEVRLIASYNLSLF</sequence>
<name>A0A3M5DTZ2_PSEAI</name>
<protein>
    <recommendedName>
        <fullName evidence="6">Outer membrane porin, OprD family</fullName>
    </recommendedName>
</protein>
<dbReference type="GO" id="GO:0016020">
    <property type="term" value="C:membrane"/>
    <property type="evidence" value="ECO:0007669"/>
    <property type="project" value="InterPro"/>
</dbReference>